<dbReference type="EMBL" id="CADILH010000001">
    <property type="protein sequence ID" value="CAB3929933.1"/>
    <property type="molecule type" value="Genomic_DNA"/>
</dbReference>
<evidence type="ECO:0000256" key="1">
    <source>
        <dbReference type="ARBA" id="ARBA00009437"/>
    </source>
</evidence>
<dbReference type="InterPro" id="IPR036388">
    <property type="entry name" value="WH-like_DNA-bd_sf"/>
</dbReference>
<keyword evidence="4" id="KW-0804">Transcription</keyword>
<accession>A0A6S7F1F5</accession>
<dbReference type="RefSeq" id="WP_175200938.1">
    <property type="nucleotide sequence ID" value="NZ_CADILH010000001.1"/>
</dbReference>
<dbReference type="PANTHER" id="PTHR30537">
    <property type="entry name" value="HTH-TYPE TRANSCRIPTIONAL REGULATOR"/>
    <property type="match status" value="1"/>
</dbReference>
<dbReference type="CDD" id="cd08477">
    <property type="entry name" value="PBP2_CrgA_like_8"/>
    <property type="match status" value="1"/>
</dbReference>
<dbReference type="AlphaFoldDB" id="A0A6S7F1F5"/>
<keyword evidence="7" id="KW-1185">Reference proteome</keyword>
<dbReference type="Proteomes" id="UP000494183">
    <property type="component" value="Unassembled WGS sequence"/>
</dbReference>
<dbReference type="InterPro" id="IPR000847">
    <property type="entry name" value="LysR_HTH_N"/>
</dbReference>
<dbReference type="SUPFAM" id="SSF46785">
    <property type="entry name" value="Winged helix' DNA-binding domain"/>
    <property type="match status" value="1"/>
</dbReference>
<protein>
    <submittedName>
        <fullName evidence="6">HTH-type transcriptional regulator DmlR</fullName>
    </submittedName>
</protein>
<comment type="similarity">
    <text evidence="1">Belongs to the LysR transcriptional regulatory family.</text>
</comment>
<evidence type="ECO:0000259" key="5">
    <source>
        <dbReference type="PROSITE" id="PS50931"/>
    </source>
</evidence>
<dbReference type="PANTHER" id="PTHR30537:SF5">
    <property type="entry name" value="HTH-TYPE TRANSCRIPTIONAL ACTIVATOR TTDR-RELATED"/>
    <property type="match status" value="1"/>
</dbReference>
<dbReference type="SUPFAM" id="SSF53850">
    <property type="entry name" value="Periplasmic binding protein-like II"/>
    <property type="match status" value="1"/>
</dbReference>
<dbReference type="InterPro" id="IPR005119">
    <property type="entry name" value="LysR_subst-bd"/>
</dbReference>
<evidence type="ECO:0000256" key="4">
    <source>
        <dbReference type="ARBA" id="ARBA00023163"/>
    </source>
</evidence>
<dbReference type="GO" id="GO:0003700">
    <property type="term" value="F:DNA-binding transcription factor activity"/>
    <property type="evidence" value="ECO:0007669"/>
    <property type="project" value="InterPro"/>
</dbReference>
<proteinExistence type="inferred from homology"/>
<sequence>MDRLLSMEVFVAVVELGSLTAAAARHEMSPAMAAKHIKGLEARLGLRLMNRTTRRQSLTEAGQAYFARCKLILSDIRDAEQGAEAMRSAPRGHLRITSTVTFGSFALAPAIADYLSEYPDVSVDLALSDAVEDVVASRYDLAVRIGEPADSGLVARKIGRYQMIICAAPAYLERHGTPETASDLARHQCLDFSYWNRRTGWRLNSQEGDGATYPAGRFVSNNGQALRQAALAGFGIVLQPELLLAEDVRAGRLVPILQSAWPVARPITLLYPKDRKALPKLTTFVEFMVRRFTAPAKQQPSFC</sequence>
<dbReference type="FunFam" id="3.40.190.290:FF:000001">
    <property type="entry name" value="Transcriptional regulator, LysR family"/>
    <property type="match status" value="1"/>
</dbReference>
<name>A0A6S7F1F5_9BURK</name>
<dbReference type="InterPro" id="IPR058163">
    <property type="entry name" value="LysR-type_TF_proteobact-type"/>
</dbReference>
<dbReference type="Gene3D" id="3.40.190.290">
    <property type="match status" value="1"/>
</dbReference>
<dbReference type="Gene3D" id="1.10.10.10">
    <property type="entry name" value="Winged helix-like DNA-binding domain superfamily/Winged helix DNA-binding domain"/>
    <property type="match status" value="1"/>
</dbReference>
<dbReference type="FunFam" id="1.10.10.10:FF:000001">
    <property type="entry name" value="LysR family transcriptional regulator"/>
    <property type="match status" value="1"/>
</dbReference>
<dbReference type="InterPro" id="IPR036390">
    <property type="entry name" value="WH_DNA-bd_sf"/>
</dbReference>
<reference evidence="6 7" key="1">
    <citation type="submission" date="2020-04" db="EMBL/GenBank/DDBJ databases">
        <authorList>
            <person name="De Canck E."/>
        </authorList>
    </citation>
    <scope>NUCLEOTIDE SEQUENCE [LARGE SCALE GENOMIC DNA]</scope>
    <source>
        <strain evidence="6 7">LMG 6000</strain>
    </source>
</reference>
<evidence type="ECO:0000256" key="3">
    <source>
        <dbReference type="ARBA" id="ARBA00023125"/>
    </source>
</evidence>
<organism evidence="6 7">
    <name type="scientific">Achromobacter insolitus</name>
    <dbReference type="NCBI Taxonomy" id="217204"/>
    <lineage>
        <taxon>Bacteria</taxon>
        <taxon>Pseudomonadati</taxon>
        <taxon>Pseudomonadota</taxon>
        <taxon>Betaproteobacteria</taxon>
        <taxon>Burkholderiales</taxon>
        <taxon>Alcaligenaceae</taxon>
        <taxon>Achromobacter</taxon>
    </lineage>
</organism>
<dbReference type="GO" id="GO:0006351">
    <property type="term" value="P:DNA-templated transcription"/>
    <property type="evidence" value="ECO:0007669"/>
    <property type="project" value="TreeGrafter"/>
</dbReference>
<evidence type="ECO:0000313" key="7">
    <source>
        <dbReference type="Proteomes" id="UP000494183"/>
    </source>
</evidence>
<keyword evidence="2" id="KW-0805">Transcription regulation</keyword>
<keyword evidence="3" id="KW-0238">DNA-binding</keyword>
<dbReference type="Pfam" id="PF00126">
    <property type="entry name" value="HTH_1"/>
    <property type="match status" value="1"/>
</dbReference>
<evidence type="ECO:0000256" key="2">
    <source>
        <dbReference type="ARBA" id="ARBA00023015"/>
    </source>
</evidence>
<gene>
    <name evidence="6" type="primary">dmlR_8</name>
    <name evidence="6" type="ORF">LMG6000_00986</name>
</gene>
<evidence type="ECO:0000313" key="6">
    <source>
        <dbReference type="EMBL" id="CAB3929933.1"/>
    </source>
</evidence>
<dbReference type="GO" id="GO:0043565">
    <property type="term" value="F:sequence-specific DNA binding"/>
    <property type="evidence" value="ECO:0007669"/>
    <property type="project" value="TreeGrafter"/>
</dbReference>
<dbReference type="Pfam" id="PF03466">
    <property type="entry name" value="LysR_substrate"/>
    <property type="match status" value="1"/>
</dbReference>
<dbReference type="PROSITE" id="PS50931">
    <property type="entry name" value="HTH_LYSR"/>
    <property type="match status" value="1"/>
</dbReference>
<feature type="domain" description="HTH lysR-type" evidence="5">
    <location>
        <begin position="1"/>
        <end position="59"/>
    </location>
</feature>